<dbReference type="Proteomes" id="UP000245252">
    <property type="component" value="Unassembled WGS sequence"/>
</dbReference>
<evidence type="ECO:0000313" key="3">
    <source>
        <dbReference type="EMBL" id="PWE57276.1"/>
    </source>
</evidence>
<keyword evidence="2" id="KW-1133">Transmembrane helix</keyword>
<keyword evidence="1" id="KW-0175">Coiled coil</keyword>
<keyword evidence="4" id="KW-1185">Reference proteome</keyword>
<name>A0A2U2DVF4_9HYPH</name>
<feature type="transmembrane region" description="Helical" evidence="2">
    <location>
        <begin position="321"/>
        <end position="348"/>
    </location>
</feature>
<feature type="transmembrane region" description="Helical" evidence="2">
    <location>
        <begin position="253"/>
        <end position="272"/>
    </location>
</feature>
<feature type="coiled-coil region" evidence="1">
    <location>
        <begin position="192"/>
        <end position="219"/>
    </location>
</feature>
<evidence type="ECO:0000256" key="1">
    <source>
        <dbReference type="SAM" id="Coils"/>
    </source>
</evidence>
<comment type="caution">
    <text evidence="3">The sequence shown here is derived from an EMBL/GenBank/DDBJ whole genome shotgun (WGS) entry which is preliminary data.</text>
</comment>
<evidence type="ECO:0000256" key="2">
    <source>
        <dbReference type="SAM" id="Phobius"/>
    </source>
</evidence>
<evidence type="ECO:0000313" key="4">
    <source>
        <dbReference type="Proteomes" id="UP000245252"/>
    </source>
</evidence>
<keyword evidence="2" id="KW-0472">Membrane</keyword>
<accession>A0A2U2DVF4</accession>
<dbReference type="AlphaFoldDB" id="A0A2U2DVF4"/>
<gene>
    <name evidence="3" type="ORF">DEM27_06465</name>
</gene>
<organism evidence="3 4">
    <name type="scientific">Metarhizobium album</name>
    <dbReference type="NCBI Taxonomy" id="2182425"/>
    <lineage>
        <taxon>Bacteria</taxon>
        <taxon>Pseudomonadati</taxon>
        <taxon>Pseudomonadota</taxon>
        <taxon>Alphaproteobacteria</taxon>
        <taxon>Hyphomicrobiales</taxon>
        <taxon>Rhizobiaceae</taxon>
        <taxon>Metarhizobium</taxon>
    </lineage>
</organism>
<sequence>MLYSAAGAFMSIEHIVGKISDATGIKLFDAIEQKFGVDSKSFRIAGIVLDDADLQRISDTPEPTYSITECKLHIAGSSVFVKLTRTPSHGSPAYFDQITIEPSTNANRPSAAAVLDIEDIIRSFVRLPGIDAKSPTADSIQGVMEREIGALADLHHKMMADAHTLREGYEREALETRAAIDAEMQAELTALKQREKEGLEQLASERAELDDRLKEFDSSEHMRARRKLREDISTQVQTFLKEPSVPRSSTSKLIGLIVLCIAGAGAAGIFAFESFQAFVSQASSTRMELANLLLQIRETSPEAADKLQQAVPAGEMPGSSYLLWLLALRGVILTVVSIGFVAYLIALLRQSHDEDVRSHRELQRYGMDINRASWVIETAMEMTTKEGATLPEKWVEGACHGLFSSGASDGNVTKLEALGSLMGLAPDVSIGPDGTHVKFTGKATKQAAKES</sequence>
<proteinExistence type="predicted"/>
<protein>
    <submittedName>
        <fullName evidence="3">Uncharacterized protein</fullName>
    </submittedName>
</protein>
<reference evidence="3 4" key="1">
    <citation type="submission" date="2018-05" db="EMBL/GenBank/DDBJ databases">
        <title>The draft genome of strain NS-104.</title>
        <authorList>
            <person name="Hang P."/>
            <person name="Jiang J."/>
        </authorList>
    </citation>
    <scope>NUCLEOTIDE SEQUENCE [LARGE SCALE GENOMIC DNA]</scope>
    <source>
        <strain evidence="3 4">NS-104</strain>
    </source>
</reference>
<dbReference type="EMBL" id="QFBC01000002">
    <property type="protein sequence ID" value="PWE57276.1"/>
    <property type="molecule type" value="Genomic_DNA"/>
</dbReference>
<keyword evidence="2" id="KW-0812">Transmembrane</keyword>